<evidence type="ECO:0000259" key="3">
    <source>
        <dbReference type="Pfam" id="PF00229"/>
    </source>
</evidence>
<keyword evidence="5" id="KW-1185">Reference proteome</keyword>
<evidence type="ECO:0000256" key="2">
    <source>
        <dbReference type="SAM" id="Phobius"/>
    </source>
</evidence>
<sequence>MDTARAARAHIIWTSIALLFILVASCLTYFFMSKVPGCQRIGIVNVSAIENMFRHIAREQVSREYWLLTAREQRDDCLVWEDEWRGYRNGSESILDHTKMSMVIREKGAYLVYIQANFVLRSQNNSNSAVDLKILVGLNGEDMFSAAHDTQMVYGSSTPDAKLNTFLLMKMDSSSKLSVKVRPSNLVNFQPRPFSTFITIIKWADDW</sequence>
<comment type="similarity">
    <text evidence="1">Belongs to the tumor necrosis factor family.</text>
</comment>
<keyword evidence="2" id="KW-0472">Membrane</keyword>
<reference evidence="4 5" key="1">
    <citation type="submission" date="2022-01" db="EMBL/GenBank/DDBJ databases">
        <title>A high-quality chromosome-level genome assembly of rohu carp, Labeo rohita.</title>
        <authorList>
            <person name="Arick M.A. II"/>
            <person name="Hsu C.-Y."/>
            <person name="Magbanua Z."/>
            <person name="Pechanova O."/>
            <person name="Grover C."/>
            <person name="Miller E."/>
            <person name="Thrash A."/>
            <person name="Ezzel L."/>
            <person name="Alam S."/>
            <person name="Benzie J."/>
            <person name="Hamilton M."/>
            <person name="Karsi A."/>
            <person name="Lawrence M.L."/>
            <person name="Peterson D.G."/>
        </authorList>
    </citation>
    <scope>NUCLEOTIDE SEQUENCE [LARGE SCALE GENOMIC DNA]</scope>
    <source>
        <strain evidence="5">BAU-BD-2019</strain>
        <tissue evidence="4">Blood</tissue>
    </source>
</reference>
<organism evidence="4 5">
    <name type="scientific">Labeo rohita</name>
    <name type="common">Indian major carp</name>
    <name type="synonym">Cyprinus rohita</name>
    <dbReference type="NCBI Taxonomy" id="84645"/>
    <lineage>
        <taxon>Eukaryota</taxon>
        <taxon>Metazoa</taxon>
        <taxon>Chordata</taxon>
        <taxon>Craniata</taxon>
        <taxon>Vertebrata</taxon>
        <taxon>Euteleostomi</taxon>
        <taxon>Actinopterygii</taxon>
        <taxon>Neopterygii</taxon>
        <taxon>Teleostei</taxon>
        <taxon>Ostariophysi</taxon>
        <taxon>Cypriniformes</taxon>
        <taxon>Cyprinidae</taxon>
        <taxon>Labeoninae</taxon>
        <taxon>Labeonini</taxon>
        <taxon>Labeo</taxon>
    </lineage>
</organism>
<evidence type="ECO:0000313" key="5">
    <source>
        <dbReference type="Proteomes" id="UP000830375"/>
    </source>
</evidence>
<dbReference type="Pfam" id="PF00229">
    <property type="entry name" value="TNF"/>
    <property type="match status" value="1"/>
</dbReference>
<comment type="caution">
    <text evidence="4">The sequence shown here is derived from an EMBL/GenBank/DDBJ whole genome shotgun (WGS) entry which is preliminary data.</text>
</comment>
<dbReference type="Gene3D" id="2.60.120.40">
    <property type="match status" value="1"/>
</dbReference>
<gene>
    <name evidence="4" type="ORF">H4Q32_002930</name>
</gene>
<dbReference type="EMBL" id="JACTAM010000005">
    <property type="protein sequence ID" value="KAI2664671.1"/>
    <property type="molecule type" value="Genomic_DNA"/>
</dbReference>
<evidence type="ECO:0000313" key="4">
    <source>
        <dbReference type="EMBL" id="KAI2664671.1"/>
    </source>
</evidence>
<dbReference type="SUPFAM" id="SSF49842">
    <property type="entry name" value="TNF-like"/>
    <property type="match status" value="1"/>
</dbReference>
<evidence type="ECO:0000256" key="1">
    <source>
        <dbReference type="ARBA" id="ARBA00008670"/>
    </source>
</evidence>
<feature type="transmembrane region" description="Helical" evidence="2">
    <location>
        <begin position="12"/>
        <end position="32"/>
    </location>
</feature>
<accession>A0ABQ8MPA2</accession>
<dbReference type="Proteomes" id="UP000830375">
    <property type="component" value="Unassembled WGS sequence"/>
</dbReference>
<keyword evidence="2" id="KW-1133">Transmembrane helix</keyword>
<proteinExistence type="inferred from homology"/>
<protein>
    <submittedName>
        <fullName evidence="4">Solute carrier family 15 member 1</fullName>
    </submittedName>
</protein>
<dbReference type="InterPro" id="IPR006052">
    <property type="entry name" value="TNF_dom"/>
</dbReference>
<dbReference type="InterPro" id="IPR008983">
    <property type="entry name" value="Tumour_necrosis_fac-like_dom"/>
</dbReference>
<name>A0ABQ8MPA2_LABRO</name>
<keyword evidence="2" id="KW-0812">Transmembrane</keyword>
<feature type="domain" description="THD" evidence="3">
    <location>
        <begin position="91"/>
        <end position="201"/>
    </location>
</feature>
<dbReference type="PROSITE" id="PS51257">
    <property type="entry name" value="PROKAR_LIPOPROTEIN"/>
    <property type="match status" value="1"/>
</dbReference>